<reference evidence="10 11" key="1">
    <citation type="journal article" date="2020" name="J Geophys Res Biogeosci">
        <title>Magnetotaxis as an Adaptation to Enable Bacterial Shuttling of Microbial Sulfur and Sulfur Cycling Across Aquatic Oxic#Anoxic Interfaces.</title>
        <authorList>
            <person name="Li J."/>
            <person name="Liu P."/>
            <person name="Wang J."/>
            <person name="Roberts A.P."/>
            <person name="Pan Y."/>
        </authorList>
    </citation>
    <scope>NUCLEOTIDE SEQUENCE [LARGE SCALE GENOMIC DNA]</scope>
    <source>
        <strain evidence="10 11">MYR-1_YQ</strain>
    </source>
</reference>
<proteinExistence type="inferred from homology"/>
<evidence type="ECO:0000256" key="7">
    <source>
        <dbReference type="ARBA" id="ARBA00023237"/>
    </source>
</evidence>
<feature type="domain" description="POTRA" evidence="9">
    <location>
        <begin position="111"/>
        <end position="188"/>
    </location>
</feature>
<evidence type="ECO:0000256" key="3">
    <source>
        <dbReference type="ARBA" id="ARBA00022692"/>
    </source>
</evidence>
<comment type="caution">
    <text evidence="10">The sequence shown here is derived from an EMBL/GenBank/DDBJ whole genome shotgun (WGS) entry which is preliminary data.</text>
</comment>
<keyword evidence="7" id="KW-0998">Cell outer membrane</keyword>
<evidence type="ECO:0000256" key="4">
    <source>
        <dbReference type="ARBA" id="ARBA00022729"/>
    </source>
</evidence>
<evidence type="ECO:0000256" key="1">
    <source>
        <dbReference type="ARBA" id="ARBA00004370"/>
    </source>
</evidence>
<keyword evidence="2" id="KW-1134">Transmembrane beta strand</keyword>
<dbReference type="InterPro" id="IPR039910">
    <property type="entry name" value="D15-like"/>
</dbReference>
<feature type="domain" description="POTRA" evidence="9">
    <location>
        <begin position="191"/>
        <end position="279"/>
    </location>
</feature>
<evidence type="ECO:0000313" key="11">
    <source>
        <dbReference type="Proteomes" id="UP001196980"/>
    </source>
</evidence>
<dbReference type="PROSITE" id="PS51779">
    <property type="entry name" value="POTRA"/>
    <property type="match status" value="5"/>
</dbReference>
<evidence type="ECO:0000256" key="6">
    <source>
        <dbReference type="ARBA" id="ARBA00023136"/>
    </source>
</evidence>
<dbReference type="Pfam" id="PF07244">
    <property type="entry name" value="POTRA"/>
    <property type="match status" value="5"/>
</dbReference>
<evidence type="ECO:0000256" key="2">
    <source>
        <dbReference type="ARBA" id="ARBA00022452"/>
    </source>
</evidence>
<organism evidence="10 11">
    <name type="scientific">Candidatus Magnetobacterium casense</name>
    <dbReference type="NCBI Taxonomy" id="1455061"/>
    <lineage>
        <taxon>Bacteria</taxon>
        <taxon>Pseudomonadati</taxon>
        <taxon>Nitrospirota</taxon>
        <taxon>Thermodesulfovibrionia</taxon>
        <taxon>Thermodesulfovibrionales</taxon>
        <taxon>Candidatus Magnetobacteriaceae</taxon>
        <taxon>Candidatus Magnetobacterium</taxon>
    </lineage>
</organism>
<protein>
    <recommendedName>
        <fullName evidence="8">Outer membrane protein assembly factor BamA</fullName>
    </recommendedName>
</protein>
<dbReference type="NCBIfam" id="TIGR03303">
    <property type="entry name" value="OM_YaeT"/>
    <property type="match status" value="1"/>
</dbReference>
<feature type="domain" description="POTRA" evidence="9">
    <location>
        <begin position="39"/>
        <end position="110"/>
    </location>
</feature>
<gene>
    <name evidence="10" type="primary">bamA</name>
    <name evidence="10" type="ORF">HWQ67_00575</name>
</gene>
<feature type="domain" description="POTRA" evidence="9">
    <location>
        <begin position="363"/>
        <end position="436"/>
    </location>
</feature>
<dbReference type="HAMAP" id="MF_01430">
    <property type="entry name" value="OM_assembly_BamA"/>
    <property type="match status" value="1"/>
</dbReference>
<evidence type="ECO:0000256" key="8">
    <source>
        <dbReference type="NCBIfam" id="TIGR03303"/>
    </source>
</evidence>
<evidence type="ECO:0000259" key="9">
    <source>
        <dbReference type="PROSITE" id="PS51779"/>
    </source>
</evidence>
<keyword evidence="5" id="KW-0677">Repeat</keyword>
<dbReference type="RefSeq" id="WP_218250689.1">
    <property type="nucleotide sequence ID" value="NZ_JABXWD010000005.1"/>
</dbReference>
<keyword evidence="3" id="KW-0812">Transmembrane</keyword>
<dbReference type="InterPro" id="IPR010827">
    <property type="entry name" value="BamA/TamA_POTRA"/>
</dbReference>
<dbReference type="PIRSF" id="PIRSF006076">
    <property type="entry name" value="OM_assembly_OMP85"/>
    <property type="match status" value="1"/>
</dbReference>
<evidence type="ECO:0000256" key="5">
    <source>
        <dbReference type="ARBA" id="ARBA00022737"/>
    </source>
</evidence>
<keyword evidence="6" id="KW-0472">Membrane</keyword>
<dbReference type="EMBL" id="JABXWD010000005">
    <property type="protein sequence ID" value="MBV6340069.1"/>
    <property type="molecule type" value="Genomic_DNA"/>
</dbReference>
<name>A0ABS6RTW5_9BACT</name>
<keyword evidence="4" id="KW-0732">Signal</keyword>
<dbReference type="Proteomes" id="UP001196980">
    <property type="component" value="Unassembled WGS sequence"/>
</dbReference>
<sequence>MKELRDAIVFVLLLVAFATCNLYAQELPKAPDTAQGTEPLVKAVEIVGIKRMEEGAVKARLSQKLNQPLSRDRIDEDIRTIYKLGYFDDVKVETEFYEGGLKVVYIVKEKPTIVRINFDGNKEFKDDKLKEKITIVKGSIADTALIQDNVEKLKTFYDGEGYYLSEIFPILSYIKDDEVSLTFRIKEWKKIKIKTLQFTGNKNLSDGKIKKAIKTSTWWIFSFFTGSGYVKKDMLEEDIKAISDLYHDNGYVKVRVSEPRVVVDEARPGITVVFDIEEGDKYNVSKVEIDGYHAFADTEIKKLVTIKSGEVFSKKTLSNNITAVSGYYSERGYATVTITPEVVPDDATKTVSVYLKVEEGKIYKIGRIEAFGNTKTRDKVLRREVTLDEGEIFNSKKLKRSYQNVNNLDFFESVEFIPRPQPDTDIVDIDVKVKEKSTAFVSFGGGYSSIDRLIGMVQLTQANVFGSGQYIKVSAELGGVSSLYEITYKEPWLFDKPISAAASVYRLEREYIKYSRRASGTALGIGKRFAEYYDLGVMYRFEDVNVFDVDDDAPKIVREQTGKATTSSITPTLTRDTRDNYNDPTEGSRNSVYVTFAGLGGSNAFLRSGVDSLWFFPFFGPTTLSFRGRYGYGSGVYGKKLPIYERFYVGGISTIRGLAFGEAGPVDEEDTFIGGTSQLIFNGEFIFPIVSEIKLKGVVFFDAGSSFESGIELSEFRYTSGGGFRWISPFGPIRIEYGHNLHQKPGESSGRVEFSFGSFF</sequence>
<dbReference type="InterPro" id="IPR034746">
    <property type="entry name" value="POTRA"/>
</dbReference>
<comment type="subcellular location">
    <subcellularLocation>
        <location evidence="1">Membrane</location>
    </subcellularLocation>
</comment>
<keyword evidence="11" id="KW-1185">Reference proteome</keyword>
<accession>A0ABS6RTW5</accession>
<dbReference type="InterPro" id="IPR023707">
    <property type="entry name" value="OM_assembly_BamA"/>
</dbReference>
<dbReference type="Pfam" id="PF01103">
    <property type="entry name" value="Omp85"/>
    <property type="match status" value="1"/>
</dbReference>
<feature type="domain" description="POTRA" evidence="9">
    <location>
        <begin position="282"/>
        <end position="360"/>
    </location>
</feature>
<dbReference type="InterPro" id="IPR000184">
    <property type="entry name" value="Bac_surfAg_D15"/>
</dbReference>
<dbReference type="PANTHER" id="PTHR12815:SF47">
    <property type="entry name" value="TRANSLOCATION AND ASSEMBLY MODULE SUBUNIT TAMA"/>
    <property type="match status" value="1"/>
</dbReference>
<dbReference type="PANTHER" id="PTHR12815">
    <property type="entry name" value="SORTING AND ASSEMBLY MACHINERY SAMM50 PROTEIN FAMILY MEMBER"/>
    <property type="match status" value="1"/>
</dbReference>
<evidence type="ECO:0000313" key="10">
    <source>
        <dbReference type="EMBL" id="MBV6340069.1"/>
    </source>
</evidence>